<keyword evidence="2" id="KW-1185">Reference proteome</keyword>
<dbReference type="EMBL" id="JBHFNQ010000115">
    <property type="protein sequence ID" value="MFB2878226.1"/>
    <property type="molecule type" value="Genomic_DNA"/>
</dbReference>
<evidence type="ECO:0000313" key="2">
    <source>
        <dbReference type="Proteomes" id="UP001576774"/>
    </source>
</evidence>
<accession>A0ABV4X6S0</accession>
<proteinExistence type="predicted"/>
<name>A0ABV4X6S0_9CYAN</name>
<dbReference type="RefSeq" id="WP_413271302.1">
    <property type="nucleotide sequence ID" value="NZ_JBHFNQ010000115.1"/>
</dbReference>
<evidence type="ECO:0000313" key="1">
    <source>
        <dbReference type="EMBL" id="MFB2878226.1"/>
    </source>
</evidence>
<comment type="caution">
    <text evidence="1">The sequence shown here is derived from an EMBL/GenBank/DDBJ whole genome shotgun (WGS) entry which is preliminary data.</text>
</comment>
<protein>
    <submittedName>
        <fullName evidence="1">Uncharacterized protein</fullName>
    </submittedName>
</protein>
<dbReference type="Proteomes" id="UP001576774">
    <property type="component" value="Unassembled WGS sequence"/>
</dbReference>
<gene>
    <name evidence="1" type="ORF">ACE1CC_15345</name>
</gene>
<reference evidence="1 2" key="1">
    <citation type="submission" date="2024-09" db="EMBL/GenBank/DDBJ databases">
        <title>Floridaenema gen nov. (Aerosakkonemataceae, Aerosakkonematales ord. nov., Cyanobacteria) from benthic tropical and subtropical fresh waters, with the description of four new species.</title>
        <authorList>
            <person name="Moretto J.A."/>
            <person name="Berthold D.E."/>
            <person name="Lefler F.W."/>
            <person name="Huang I.-S."/>
            <person name="Laughinghouse H. IV."/>
        </authorList>
    </citation>
    <scope>NUCLEOTIDE SEQUENCE [LARGE SCALE GENOMIC DNA]</scope>
    <source>
        <strain evidence="1 2">BLCC-F46</strain>
    </source>
</reference>
<organism evidence="1 2">
    <name type="scientific">Floridaenema aerugineum BLCC-F46</name>
    <dbReference type="NCBI Taxonomy" id="3153654"/>
    <lineage>
        <taxon>Bacteria</taxon>
        <taxon>Bacillati</taxon>
        <taxon>Cyanobacteriota</taxon>
        <taxon>Cyanophyceae</taxon>
        <taxon>Oscillatoriophycideae</taxon>
        <taxon>Aerosakkonematales</taxon>
        <taxon>Aerosakkonemataceae</taxon>
        <taxon>Floridanema</taxon>
        <taxon>Floridanema aerugineum</taxon>
    </lineage>
</organism>
<sequence length="65" mass="7769">MESLAYIHMAFEYEKSLPSQSNYEQFCEQQQSKNPPIKVHRFLNWLPFKLFKCFSSQPNSEVVTH</sequence>